<dbReference type="InterPro" id="IPR050697">
    <property type="entry name" value="Adenylyl/Guanylyl_Cyclase_3/4"/>
</dbReference>
<dbReference type="SUPFAM" id="SSF158472">
    <property type="entry name" value="HAMP domain-like"/>
    <property type="match status" value="1"/>
</dbReference>
<dbReference type="Gene3D" id="3.30.70.1230">
    <property type="entry name" value="Nucleotide cyclase"/>
    <property type="match status" value="1"/>
</dbReference>
<dbReference type="FunFam" id="3.30.70.1230:FF:000016">
    <property type="entry name" value="Adenylate/guanylate cyclase domain-containing protein"/>
    <property type="match status" value="1"/>
</dbReference>
<gene>
    <name evidence="10" type="ORF">AZI85_03860</name>
</gene>
<dbReference type="Gene3D" id="6.10.340.10">
    <property type="match status" value="1"/>
</dbReference>
<evidence type="ECO:0000256" key="1">
    <source>
        <dbReference type="ARBA" id="ARBA00004196"/>
    </source>
</evidence>
<keyword evidence="4 7" id="KW-0812">Transmembrane</keyword>
<dbReference type="Pfam" id="PF00211">
    <property type="entry name" value="Guanylate_cyc"/>
    <property type="match status" value="1"/>
</dbReference>
<dbReference type="Proteomes" id="UP000075391">
    <property type="component" value="Unassembled WGS sequence"/>
</dbReference>
<dbReference type="SMART" id="SM00304">
    <property type="entry name" value="HAMP"/>
    <property type="match status" value="1"/>
</dbReference>
<keyword evidence="5 7" id="KW-1133">Transmembrane helix</keyword>
<dbReference type="OrthoDB" id="5288193at2"/>
<accession>A0A150WL53</accession>
<dbReference type="SUPFAM" id="SSF55073">
    <property type="entry name" value="Nucleotide cyclase"/>
    <property type="match status" value="1"/>
</dbReference>
<name>A0A150WL53_BDEBC</name>
<dbReference type="PROSITE" id="PS50885">
    <property type="entry name" value="HAMP"/>
    <property type="match status" value="1"/>
</dbReference>
<dbReference type="GO" id="GO:0016020">
    <property type="term" value="C:membrane"/>
    <property type="evidence" value="ECO:0007669"/>
    <property type="project" value="InterPro"/>
</dbReference>
<protein>
    <submittedName>
        <fullName evidence="10">Adenylate cyclase</fullName>
    </submittedName>
</protein>
<dbReference type="GO" id="GO:0035556">
    <property type="term" value="P:intracellular signal transduction"/>
    <property type="evidence" value="ECO:0007669"/>
    <property type="project" value="InterPro"/>
</dbReference>
<reference evidence="10 11" key="1">
    <citation type="submission" date="2016-03" db="EMBL/GenBank/DDBJ databases">
        <authorList>
            <person name="Ploux O."/>
        </authorList>
    </citation>
    <scope>NUCLEOTIDE SEQUENCE [LARGE SCALE GENOMIC DNA]</scope>
    <source>
        <strain evidence="10 11">BER2</strain>
    </source>
</reference>
<feature type="transmembrane region" description="Helical" evidence="7">
    <location>
        <begin position="291"/>
        <end position="313"/>
    </location>
</feature>
<dbReference type="CDD" id="cd07302">
    <property type="entry name" value="CHD"/>
    <property type="match status" value="1"/>
</dbReference>
<comment type="subcellular location">
    <subcellularLocation>
        <location evidence="1">Cell envelope</location>
    </subcellularLocation>
</comment>
<evidence type="ECO:0000256" key="6">
    <source>
        <dbReference type="ARBA" id="ARBA00023136"/>
    </source>
</evidence>
<evidence type="ECO:0000256" key="2">
    <source>
        <dbReference type="ARBA" id="ARBA00005381"/>
    </source>
</evidence>
<evidence type="ECO:0000256" key="3">
    <source>
        <dbReference type="ARBA" id="ARBA00022475"/>
    </source>
</evidence>
<dbReference type="GO" id="GO:0006171">
    <property type="term" value="P:cAMP biosynthetic process"/>
    <property type="evidence" value="ECO:0007669"/>
    <property type="project" value="TreeGrafter"/>
</dbReference>
<comment type="caution">
    <text evidence="10">The sequence shown here is derived from an EMBL/GenBank/DDBJ whole genome shotgun (WGS) entry which is preliminary data.</text>
</comment>
<dbReference type="AlphaFoldDB" id="A0A150WL53"/>
<dbReference type="SMART" id="SM00044">
    <property type="entry name" value="CYCc"/>
    <property type="match status" value="1"/>
</dbReference>
<keyword evidence="3" id="KW-1003">Cell membrane</keyword>
<dbReference type="InterPro" id="IPR003660">
    <property type="entry name" value="HAMP_dom"/>
</dbReference>
<organism evidence="10 11">
    <name type="scientific">Bdellovibrio bacteriovorus</name>
    <dbReference type="NCBI Taxonomy" id="959"/>
    <lineage>
        <taxon>Bacteria</taxon>
        <taxon>Pseudomonadati</taxon>
        <taxon>Bdellovibrionota</taxon>
        <taxon>Bdellovibrionia</taxon>
        <taxon>Bdellovibrionales</taxon>
        <taxon>Pseudobdellovibrionaceae</taxon>
        <taxon>Bdellovibrio</taxon>
    </lineage>
</organism>
<keyword evidence="6 7" id="KW-0472">Membrane</keyword>
<dbReference type="EMBL" id="LUKF01000012">
    <property type="protein sequence ID" value="KYG64555.1"/>
    <property type="molecule type" value="Genomic_DNA"/>
</dbReference>
<dbReference type="CDD" id="cd06225">
    <property type="entry name" value="HAMP"/>
    <property type="match status" value="1"/>
</dbReference>
<dbReference type="InterPro" id="IPR001054">
    <property type="entry name" value="A/G_cyclase"/>
</dbReference>
<feature type="transmembrane region" description="Helical" evidence="7">
    <location>
        <begin position="6"/>
        <end position="27"/>
    </location>
</feature>
<evidence type="ECO:0000313" key="10">
    <source>
        <dbReference type="EMBL" id="KYG64555.1"/>
    </source>
</evidence>
<evidence type="ECO:0000313" key="11">
    <source>
        <dbReference type="Proteomes" id="UP000075391"/>
    </source>
</evidence>
<dbReference type="PANTHER" id="PTHR43081">
    <property type="entry name" value="ADENYLATE CYCLASE, TERMINAL-DIFFERENTIATION SPECIFIC-RELATED"/>
    <property type="match status" value="1"/>
</dbReference>
<evidence type="ECO:0000256" key="4">
    <source>
        <dbReference type="ARBA" id="ARBA00022692"/>
    </source>
</evidence>
<sequence>MRIPISTKLITVTILILVAATGTITWISSDYFEKKASEQVDIANLESAAAKAKEVENIVGSLVDKTRVTASVLMKDTTDHVAASDDFDFNFTKDKNFVSLEILKLEGTTVHTVARKVKEDLLRPYNLTGNYIINVRSWQKFPIRNVAQGNIELKNASYPKAPAMITIGIPLVRDAQGKITHVALADVTLAPLEKPFTDPSERTQYLVDRYGELLAHKDEQKAMARLNVSNNPFVKKALTQKSPQYQTKFVDPDFEKNYFGASVKTSFGATVISQTSEETILEVSREVRRRAIFVAGSAISMAIFFIFLFSMTLTSPIEKLADMINLVSRGNFDVKARAQVKSHDEVGDLAEAFDHMTEGLKERDKVKSLFSKFHGSSVAEDLIGKDIGVGGQSKEVVVFFSDIRGFTAFSEKRSPEEVVEMLNEYFGVMVKIINSHGGVVDKFIGDAIMAVWGAPKTSDRDAHNAVRACLEMRRALETLNETRVGRGQPPINIGMGLHAGLAISGTIGSDERMEYTVIGNTVNTASRIEASTKAFGADLLISDTVIEKIGEDFKTELAGAAEVKGRSEALKMFKVRGYRAEDGSMVEVKTPYSDYEAEAADKVKVKAA</sequence>
<evidence type="ECO:0000256" key="5">
    <source>
        <dbReference type="ARBA" id="ARBA00022989"/>
    </source>
</evidence>
<comment type="similarity">
    <text evidence="2">Belongs to the adenylyl cyclase class-3 family.</text>
</comment>
<evidence type="ECO:0000256" key="7">
    <source>
        <dbReference type="SAM" id="Phobius"/>
    </source>
</evidence>
<dbReference type="RefSeq" id="WP_063243531.1">
    <property type="nucleotide sequence ID" value="NZ_LUKF01000012.1"/>
</dbReference>
<dbReference type="GO" id="GO:0030313">
    <property type="term" value="C:cell envelope"/>
    <property type="evidence" value="ECO:0007669"/>
    <property type="project" value="UniProtKB-SubCell"/>
</dbReference>
<feature type="domain" description="HAMP" evidence="9">
    <location>
        <begin position="311"/>
        <end position="365"/>
    </location>
</feature>
<dbReference type="PANTHER" id="PTHR43081:SF1">
    <property type="entry name" value="ADENYLATE CYCLASE, TERMINAL-DIFFERENTIATION SPECIFIC"/>
    <property type="match status" value="1"/>
</dbReference>
<feature type="domain" description="Guanylate cyclase" evidence="8">
    <location>
        <begin position="397"/>
        <end position="529"/>
    </location>
</feature>
<dbReference type="InterPro" id="IPR029787">
    <property type="entry name" value="Nucleotide_cyclase"/>
</dbReference>
<proteinExistence type="inferred from homology"/>
<dbReference type="PROSITE" id="PS50125">
    <property type="entry name" value="GUANYLATE_CYCLASE_2"/>
    <property type="match status" value="1"/>
</dbReference>
<evidence type="ECO:0000259" key="8">
    <source>
        <dbReference type="PROSITE" id="PS50125"/>
    </source>
</evidence>
<dbReference type="GO" id="GO:0004016">
    <property type="term" value="F:adenylate cyclase activity"/>
    <property type="evidence" value="ECO:0007669"/>
    <property type="project" value="UniProtKB-ARBA"/>
</dbReference>
<evidence type="ECO:0000259" key="9">
    <source>
        <dbReference type="PROSITE" id="PS50885"/>
    </source>
</evidence>
<dbReference type="Pfam" id="PF00672">
    <property type="entry name" value="HAMP"/>
    <property type="match status" value="1"/>
</dbReference>